<dbReference type="Pfam" id="PF09967">
    <property type="entry name" value="DUF2201"/>
    <property type="match status" value="1"/>
</dbReference>
<dbReference type="InterPro" id="IPR036465">
    <property type="entry name" value="vWFA_dom_sf"/>
</dbReference>
<reference evidence="3" key="2">
    <citation type="submission" date="2021-04" db="EMBL/GenBank/DDBJ databases">
        <authorList>
            <person name="Gilroy R."/>
        </authorList>
    </citation>
    <scope>NUCLEOTIDE SEQUENCE</scope>
    <source>
        <strain evidence="3">3436</strain>
    </source>
</reference>
<dbReference type="EMBL" id="DXBO01000166">
    <property type="protein sequence ID" value="HIZ49280.1"/>
    <property type="molecule type" value="Genomic_DNA"/>
</dbReference>
<dbReference type="SUPFAM" id="SSF53300">
    <property type="entry name" value="vWA-like"/>
    <property type="match status" value="1"/>
</dbReference>
<dbReference type="InterPro" id="IPR025154">
    <property type="entry name" value="Put_metallopeptidase_dom"/>
</dbReference>
<organism evidence="3 4">
    <name type="scientific">Candidatus Gemmiger excrementavium</name>
    <dbReference type="NCBI Taxonomy" id="2838608"/>
    <lineage>
        <taxon>Bacteria</taxon>
        <taxon>Bacillati</taxon>
        <taxon>Bacillota</taxon>
        <taxon>Clostridia</taxon>
        <taxon>Eubacteriales</taxon>
        <taxon>Gemmiger</taxon>
    </lineage>
</organism>
<proteinExistence type="predicted"/>
<dbReference type="CDD" id="cd00198">
    <property type="entry name" value="vWFA"/>
    <property type="match status" value="1"/>
</dbReference>
<comment type="caution">
    <text evidence="3">The sequence shown here is derived from an EMBL/GenBank/DDBJ whole genome shotgun (WGS) entry which is preliminary data.</text>
</comment>
<dbReference type="PANTHER" id="PTHR38730:SF1">
    <property type="entry name" value="SLL7028 PROTEIN"/>
    <property type="match status" value="1"/>
</dbReference>
<evidence type="ECO:0000259" key="2">
    <source>
        <dbReference type="Pfam" id="PF13203"/>
    </source>
</evidence>
<feature type="domain" description="Putative metallopeptidase" evidence="2">
    <location>
        <begin position="20"/>
        <end position="183"/>
    </location>
</feature>
<dbReference type="AlphaFoldDB" id="A0A9D2JG45"/>
<sequence>MPHIQTQTEWEETMAHRVMEQVRAELYLDQRYLNAALGALPPAPREGLPAFATDGAALYYPVGWVLATYRSNRRYLGRAWLHSLLHCVFRHPWLRDKRDPALWGLACDIAVEQVLDTLHTPATTRPVGWLRQQLYARIKSQCKLPGAGPIYRLLCGLDGIELEKYRQEFTCDSHRFWPQDTDSPAARLRGQQWEQMGRQTQLSMEEAGRRAGDSDGARALQAQVQAGRSRRSYKDFLRRFAVWREEPRLDPDEFDLGYYTYGLRTYGKLPLIEPLESRESKKIRDFVIVLDTSESTAGDLVKNFLRETFTLLKSRDSFFRQCRILVLQADNAVRDEVWLNDLEALDRYAEAFTLVGGGGTDFRPAFARIEQLRTEGPLRDMQGVLYFTDGKGTYPAKRPPFDVAFLFLENGEPPPDVPPWAMRLVLQPEEFIPQGKGRT</sequence>
<dbReference type="Proteomes" id="UP000824031">
    <property type="component" value="Unassembled WGS sequence"/>
</dbReference>
<name>A0A9D2JG45_9FIRM</name>
<dbReference type="InterPro" id="IPR018698">
    <property type="entry name" value="VWA-like_dom"/>
</dbReference>
<protein>
    <submittedName>
        <fullName evidence="3">Metallopeptidase</fullName>
    </submittedName>
</protein>
<accession>A0A9D2JG45</accession>
<gene>
    <name evidence="3" type="ORF">H9810_11225</name>
</gene>
<dbReference type="Gene3D" id="3.40.50.410">
    <property type="entry name" value="von Willebrand factor, type A domain"/>
    <property type="match status" value="1"/>
</dbReference>
<feature type="domain" description="VWA-like" evidence="1">
    <location>
        <begin position="287"/>
        <end position="426"/>
    </location>
</feature>
<dbReference type="Pfam" id="PF13203">
    <property type="entry name" value="DUF2201_N"/>
    <property type="match status" value="1"/>
</dbReference>
<evidence type="ECO:0000259" key="1">
    <source>
        <dbReference type="Pfam" id="PF09967"/>
    </source>
</evidence>
<evidence type="ECO:0000313" key="4">
    <source>
        <dbReference type="Proteomes" id="UP000824031"/>
    </source>
</evidence>
<dbReference type="PANTHER" id="PTHR38730">
    <property type="entry name" value="SLL7028 PROTEIN"/>
    <property type="match status" value="1"/>
</dbReference>
<evidence type="ECO:0000313" key="3">
    <source>
        <dbReference type="EMBL" id="HIZ49280.1"/>
    </source>
</evidence>
<reference evidence="3" key="1">
    <citation type="journal article" date="2021" name="PeerJ">
        <title>Extensive microbial diversity within the chicken gut microbiome revealed by metagenomics and culture.</title>
        <authorList>
            <person name="Gilroy R."/>
            <person name="Ravi A."/>
            <person name="Getino M."/>
            <person name="Pursley I."/>
            <person name="Horton D.L."/>
            <person name="Alikhan N.F."/>
            <person name="Baker D."/>
            <person name="Gharbi K."/>
            <person name="Hall N."/>
            <person name="Watson M."/>
            <person name="Adriaenssens E.M."/>
            <person name="Foster-Nyarko E."/>
            <person name="Jarju S."/>
            <person name="Secka A."/>
            <person name="Antonio M."/>
            <person name="Oren A."/>
            <person name="Chaudhuri R.R."/>
            <person name="La Ragione R."/>
            <person name="Hildebrand F."/>
            <person name="Pallen M.J."/>
        </authorList>
    </citation>
    <scope>NUCLEOTIDE SEQUENCE</scope>
    <source>
        <strain evidence="3">3436</strain>
    </source>
</reference>